<evidence type="ECO:0000256" key="5">
    <source>
        <dbReference type="ARBA" id="ARBA00023204"/>
    </source>
</evidence>
<dbReference type="SUPFAM" id="SSF47781">
    <property type="entry name" value="RuvA domain 2-like"/>
    <property type="match status" value="1"/>
</dbReference>
<dbReference type="InterPro" id="IPR001943">
    <property type="entry name" value="UVR_dom"/>
</dbReference>
<keyword evidence="5 7" id="KW-0234">DNA repair</keyword>
<dbReference type="OrthoDB" id="9804933at2"/>
<organism evidence="11 12">
    <name type="scientific">Aquella oligotrophica</name>
    <dbReference type="NCBI Taxonomy" id="2067065"/>
    <lineage>
        <taxon>Bacteria</taxon>
        <taxon>Pseudomonadati</taxon>
        <taxon>Pseudomonadota</taxon>
        <taxon>Betaproteobacteria</taxon>
        <taxon>Neisseriales</taxon>
        <taxon>Neisseriaceae</taxon>
        <taxon>Aquella</taxon>
    </lineage>
</organism>
<evidence type="ECO:0000256" key="6">
    <source>
        <dbReference type="ARBA" id="ARBA00023236"/>
    </source>
</evidence>
<dbReference type="GO" id="GO:0006289">
    <property type="term" value="P:nucleotide-excision repair"/>
    <property type="evidence" value="ECO:0007669"/>
    <property type="project" value="UniProtKB-UniRule"/>
</dbReference>
<protein>
    <recommendedName>
        <fullName evidence="7">UvrABC system protein C</fullName>
        <shortName evidence="7">Protein UvrC</shortName>
    </recommendedName>
    <alternativeName>
        <fullName evidence="7">Excinuclease ABC subunit C</fullName>
    </alternativeName>
</protein>
<comment type="function">
    <text evidence="7">The UvrABC repair system catalyzes the recognition and processing of DNA lesions. UvrC both incises the 5' and 3' sides of the lesion. The N-terminal half is responsible for the 3' incision and the C-terminal half is responsible for the 5' incision.</text>
</comment>
<dbReference type="Pfam" id="PF01541">
    <property type="entry name" value="GIY-YIG"/>
    <property type="match status" value="1"/>
</dbReference>
<dbReference type="HAMAP" id="MF_00203">
    <property type="entry name" value="UvrC"/>
    <property type="match status" value="1"/>
</dbReference>
<dbReference type="Pfam" id="PF14520">
    <property type="entry name" value="HHH_5"/>
    <property type="match status" value="1"/>
</dbReference>
<dbReference type="InterPro" id="IPR010994">
    <property type="entry name" value="RuvA_2-like"/>
</dbReference>
<dbReference type="InterPro" id="IPR001162">
    <property type="entry name" value="UvrC_RNase_H_dom"/>
</dbReference>
<dbReference type="SUPFAM" id="SSF82771">
    <property type="entry name" value="GIY-YIG endonuclease"/>
    <property type="match status" value="1"/>
</dbReference>
<keyword evidence="3 7" id="KW-0228">DNA excision</keyword>
<dbReference type="InterPro" id="IPR000305">
    <property type="entry name" value="GIY-YIG_endonuc"/>
</dbReference>
<dbReference type="InterPro" id="IPR047296">
    <property type="entry name" value="GIY-YIG_UvrC_Cho"/>
</dbReference>
<dbReference type="KEGG" id="nba:CUN60_02975"/>
<evidence type="ECO:0000256" key="4">
    <source>
        <dbReference type="ARBA" id="ARBA00022881"/>
    </source>
</evidence>
<dbReference type="AlphaFoldDB" id="A0A2I7N4B2"/>
<sequence>MILNVTADTSFLKQLPNAPGVYRFFASDGTLLYVGKATSLFKRVRSYFRRDNSISPRISLMIAKIASIEVTVTENEASALILENNLIKNARPKYNIVFRDDKSYPYIRVSQHQFPLIEYTRHKPDKLASYFGPYPNSYAAKEALELLQRLFKLRTCADPVFANRSRPCMLYQIERCSAPCVGKISENEYSRLIKNAVTFLSGNYTELVNKMSSEMYLAAELLNFEEASGLRDKIAAIKQVQDRQIISSSSEAVNGDLVSFVEHGGVVFIYLIMLRNGIYIGDKHFEIKVIDEINTVEAFFEEYYALRQDTTTVYCDFSIDERFIKFMLEAKNIKIQEVKANKRINELFKMAQTNLQIIIENHGKDNQYGKGVARLSQLLGRDINRIECYDTSHHHGSSAVTSMVVYEGGLINNNLYRKFNLPATINGNDLLALSTVLNRRLVNKTLPTPEVILVDGGKTQLEETKNILEQLGFHDKIKAIAIYKGENRRPELDRVIINTNLELNYHDEPQLFKLLQTLRDEAHRFAITGHRKKQVNKMKHSRLEDIPGIGVQKRKALMAFFGSSQLVAAATVEDLCQVTGIGPELAVQIYSYFH</sequence>
<dbReference type="Gene3D" id="3.30.420.340">
    <property type="entry name" value="UvrC, RNAse H endonuclease domain"/>
    <property type="match status" value="1"/>
</dbReference>
<dbReference type="NCBIfam" id="TIGR00194">
    <property type="entry name" value="uvrC"/>
    <property type="match status" value="1"/>
</dbReference>
<dbReference type="InterPro" id="IPR036876">
    <property type="entry name" value="UVR_dom_sf"/>
</dbReference>
<feature type="domain" description="UvrC family homology region profile" evidence="10">
    <location>
        <begin position="351"/>
        <end position="468"/>
    </location>
</feature>
<dbReference type="GO" id="GO:0005737">
    <property type="term" value="C:cytoplasm"/>
    <property type="evidence" value="ECO:0007669"/>
    <property type="project" value="UniProtKB-SubCell"/>
</dbReference>
<dbReference type="PROSITE" id="PS50164">
    <property type="entry name" value="GIY_YIG"/>
    <property type="match status" value="1"/>
</dbReference>
<keyword evidence="1 7" id="KW-0963">Cytoplasm</keyword>
<dbReference type="Pfam" id="PF08459">
    <property type="entry name" value="UvrC_RNaseH_dom"/>
    <property type="match status" value="1"/>
</dbReference>
<dbReference type="PROSITE" id="PS50151">
    <property type="entry name" value="UVR"/>
    <property type="match status" value="1"/>
</dbReference>
<dbReference type="Proteomes" id="UP000236655">
    <property type="component" value="Chromosome"/>
</dbReference>
<dbReference type="InterPro" id="IPR038476">
    <property type="entry name" value="UvrC_RNase_H_dom_sf"/>
</dbReference>
<reference evidence="12" key="1">
    <citation type="submission" date="2017-11" db="EMBL/GenBank/DDBJ databases">
        <authorList>
            <person name="Chan K.G."/>
            <person name="Lee L.S."/>
        </authorList>
    </citation>
    <scope>NUCLEOTIDE SEQUENCE [LARGE SCALE GENOMIC DNA]</scope>
    <source>
        <strain evidence="12">DSM 100970</strain>
    </source>
</reference>
<evidence type="ECO:0000259" key="8">
    <source>
        <dbReference type="PROSITE" id="PS50151"/>
    </source>
</evidence>
<dbReference type="InterPro" id="IPR004791">
    <property type="entry name" value="UvrC"/>
</dbReference>
<dbReference type="InterPro" id="IPR003583">
    <property type="entry name" value="Hlx-hairpin-Hlx_DNA-bd_motif"/>
</dbReference>
<dbReference type="SMART" id="SM00465">
    <property type="entry name" value="GIYc"/>
    <property type="match status" value="1"/>
</dbReference>
<dbReference type="GO" id="GO:0009432">
    <property type="term" value="P:SOS response"/>
    <property type="evidence" value="ECO:0007669"/>
    <property type="project" value="UniProtKB-UniRule"/>
</dbReference>
<feature type="domain" description="GIY-YIG" evidence="9">
    <location>
        <begin position="17"/>
        <end position="96"/>
    </location>
</feature>
<name>A0A2I7N4B2_9NEIS</name>
<proteinExistence type="inferred from homology"/>
<comment type="subcellular location">
    <subcellularLocation>
        <location evidence="7">Cytoplasm</location>
    </subcellularLocation>
</comment>
<dbReference type="Pfam" id="PF22920">
    <property type="entry name" value="UvrC_RNaseH"/>
    <property type="match status" value="1"/>
</dbReference>
<evidence type="ECO:0000259" key="10">
    <source>
        <dbReference type="PROSITE" id="PS50165"/>
    </source>
</evidence>
<comment type="subunit">
    <text evidence="7">Interacts with UvrB in an incision complex.</text>
</comment>
<evidence type="ECO:0000256" key="7">
    <source>
        <dbReference type="HAMAP-Rule" id="MF_00203"/>
    </source>
</evidence>
<dbReference type="PANTHER" id="PTHR30562:SF1">
    <property type="entry name" value="UVRABC SYSTEM PROTEIN C"/>
    <property type="match status" value="1"/>
</dbReference>
<dbReference type="Pfam" id="PF02151">
    <property type="entry name" value="UVR"/>
    <property type="match status" value="1"/>
</dbReference>
<evidence type="ECO:0000259" key="9">
    <source>
        <dbReference type="PROSITE" id="PS50164"/>
    </source>
</evidence>
<dbReference type="EMBL" id="CP024847">
    <property type="protein sequence ID" value="AUR51306.1"/>
    <property type="molecule type" value="Genomic_DNA"/>
</dbReference>
<dbReference type="Gene3D" id="3.40.1440.10">
    <property type="entry name" value="GIY-YIG endonuclease"/>
    <property type="match status" value="1"/>
</dbReference>
<evidence type="ECO:0000256" key="1">
    <source>
        <dbReference type="ARBA" id="ARBA00022490"/>
    </source>
</evidence>
<dbReference type="SUPFAM" id="SSF46600">
    <property type="entry name" value="C-terminal UvrC-binding domain of UvrB"/>
    <property type="match status" value="1"/>
</dbReference>
<dbReference type="Gene3D" id="1.10.150.20">
    <property type="entry name" value="5' to 3' exonuclease, C-terminal subdomain"/>
    <property type="match status" value="1"/>
</dbReference>
<dbReference type="SMART" id="SM00278">
    <property type="entry name" value="HhH1"/>
    <property type="match status" value="2"/>
</dbReference>
<keyword evidence="2 7" id="KW-0227">DNA damage</keyword>
<dbReference type="PROSITE" id="PS50165">
    <property type="entry name" value="UVRC"/>
    <property type="match status" value="1"/>
</dbReference>
<dbReference type="InterPro" id="IPR035901">
    <property type="entry name" value="GIY-YIG_endonuc_sf"/>
</dbReference>
<dbReference type="PANTHER" id="PTHR30562">
    <property type="entry name" value="UVRC/OXIDOREDUCTASE"/>
    <property type="match status" value="1"/>
</dbReference>
<dbReference type="GO" id="GO:0003677">
    <property type="term" value="F:DNA binding"/>
    <property type="evidence" value="ECO:0007669"/>
    <property type="project" value="UniProtKB-UniRule"/>
</dbReference>
<dbReference type="GO" id="GO:0009381">
    <property type="term" value="F:excinuclease ABC activity"/>
    <property type="evidence" value="ECO:0007669"/>
    <property type="project" value="UniProtKB-UniRule"/>
</dbReference>
<evidence type="ECO:0000313" key="12">
    <source>
        <dbReference type="Proteomes" id="UP000236655"/>
    </source>
</evidence>
<comment type="similarity">
    <text evidence="7">Belongs to the UvrC family.</text>
</comment>
<keyword evidence="12" id="KW-1185">Reference proteome</keyword>
<keyword evidence="4 7" id="KW-0267">Excision nuclease</keyword>
<gene>
    <name evidence="7 11" type="primary">uvrC</name>
    <name evidence="11" type="ORF">CUN60_02975</name>
</gene>
<evidence type="ECO:0000256" key="3">
    <source>
        <dbReference type="ARBA" id="ARBA00022769"/>
    </source>
</evidence>
<dbReference type="Gene3D" id="4.10.860.10">
    <property type="entry name" value="UVR domain"/>
    <property type="match status" value="1"/>
</dbReference>
<dbReference type="InterPro" id="IPR050066">
    <property type="entry name" value="UvrABC_protein_C"/>
</dbReference>
<feature type="domain" description="UVR" evidence="8">
    <location>
        <begin position="205"/>
        <end position="240"/>
    </location>
</feature>
<dbReference type="FunFam" id="3.40.1440.10:FF:000001">
    <property type="entry name" value="UvrABC system protein C"/>
    <property type="match status" value="1"/>
</dbReference>
<keyword evidence="6 7" id="KW-0742">SOS response</keyword>
<dbReference type="RefSeq" id="WP_102950606.1">
    <property type="nucleotide sequence ID" value="NZ_CP024847.1"/>
</dbReference>
<dbReference type="GO" id="GO:0009380">
    <property type="term" value="C:excinuclease repair complex"/>
    <property type="evidence" value="ECO:0007669"/>
    <property type="project" value="InterPro"/>
</dbReference>
<accession>A0A2I7N4B2</accession>
<evidence type="ECO:0000313" key="11">
    <source>
        <dbReference type="EMBL" id="AUR51306.1"/>
    </source>
</evidence>
<evidence type="ECO:0000256" key="2">
    <source>
        <dbReference type="ARBA" id="ARBA00022763"/>
    </source>
</evidence>
<dbReference type="CDD" id="cd10434">
    <property type="entry name" value="GIY-YIG_UvrC_Cho"/>
    <property type="match status" value="1"/>
</dbReference>